<dbReference type="OrthoDB" id="6896393at2"/>
<dbReference type="HOGENOM" id="CLU_1155675_0_0_5"/>
<dbReference type="EMBL" id="CP000301">
    <property type="protein sequence ID" value="ABD88294.1"/>
    <property type="molecule type" value="Genomic_DNA"/>
</dbReference>
<dbReference type="KEGG" id="rpc:RPC_2746"/>
<gene>
    <name evidence="1" type="ordered locus">RPC_2746</name>
</gene>
<accession>Q213Z2</accession>
<reference evidence="1" key="1">
    <citation type="submission" date="2006-03" db="EMBL/GenBank/DDBJ databases">
        <title>Complete sequence of Rhodopseudomonas palustris BisB18.</title>
        <authorList>
            <consortium name="US DOE Joint Genome Institute"/>
            <person name="Copeland A."/>
            <person name="Lucas S."/>
            <person name="Lapidus A."/>
            <person name="Barry K."/>
            <person name="Detter J.C."/>
            <person name="Glavina del Rio T."/>
            <person name="Hammon N."/>
            <person name="Israni S."/>
            <person name="Dalin E."/>
            <person name="Tice H."/>
            <person name="Pitluck S."/>
            <person name="Chain P."/>
            <person name="Malfatti S."/>
            <person name="Shin M."/>
            <person name="Vergez L."/>
            <person name="Schmutz J."/>
            <person name="Larimer F."/>
            <person name="Land M."/>
            <person name="Hauser L."/>
            <person name="Pelletier D.A."/>
            <person name="Kyrpides N."/>
            <person name="Anderson I."/>
            <person name="Oda Y."/>
            <person name="Harwood C.S."/>
            <person name="Richardson P."/>
        </authorList>
    </citation>
    <scope>NUCLEOTIDE SEQUENCE [LARGE SCALE GENOMIC DNA]</scope>
    <source>
        <strain evidence="1">BisB18</strain>
    </source>
</reference>
<name>Q213Z2_RHOPB</name>
<evidence type="ECO:0000313" key="1">
    <source>
        <dbReference type="EMBL" id="ABD88294.1"/>
    </source>
</evidence>
<dbReference type="AlphaFoldDB" id="Q213Z2"/>
<proteinExistence type="predicted"/>
<dbReference type="eggNOG" id="ENOG50337VE">
    <property type="taxonomic scope" value="Bacteria"/>
</dbReference>
<protein>
    <submittedName>
        <fullName evidence="1">Uncharacterized protein</fullName>
    </submittedName>
</protein>
<sequence length="240" mass="25510">MFQPRLSLIPQPDGSFTLLVQALVPNSCYIAGAITKRKEGIQIPEIQAYNFEIIHHEDICTQSVHYVSATLAGLRAGQGHDSVLVFSMVDGKDVGHAAVSFPQIEALKAVPSKPVPGCLIIPDSVSAVVHSGLVGPAELSVSCLVSTPTPGYKAKLEKASPQGFNPSILLLNLVVTPPDQPEIQIPATTPAHYEDSPYKGHYSDVTILNGSQSVTVPVIVIFSAFEASHKYDFSTRGVGA</sequence>
<organism evidence="1">
    <name type="scientific">Rhodopseudomonas palustris (strain BisB18)</name>
    <dbReference type="NCBI Taxonomy" id="316056"/>
    <lineage>
        <taxon>Bacteria</taxon>
        <taxon>Pseudomonadati</taxon>
        <taxon>Pseudomonadota</taxon>
        <taxon>Alphaproteobacteria</taxon>
        <taxon>Hyphomicrobiales</taxon>
        <taxon>Nitrobacteraceae</taxon>
        <taxon>Rhodopseudomonas</taxon>
    </lineage>
</organism>
<dbReference type="RefSeq" id="WP_011473190.1">
    <property type="nucleotide sequence ID" value="NC_007925.1"/>
</dbReference>